<dbReference type="SUPFAM" id="SSF57701">
    <property type="entry name" value="Zn2/Cys6 DNA-binding domain"/>
    <property type="match status" value="1"/>
</dbReference>
<feature type="region of interest" description="Disordered" evidence="4">
    <location>
        <begin position="1"/>
        <end position="34"/>
    </location>
</feature>
<feature type="compositionally biased region" description="Polar residues" evidence="4">
    <location>
        <begin position="143"/>
        <end position="156"/>
    </location>
</feature>
<feature type="compositionally biased region" description="Polar residues" evidence="4">
    <location>
        <begin position="178"/>
        <end position="187"/>
    </location>
</feature>
<comment type="caution">
    <text evidence="6">The sequence shown here is derived from an EMBL/GenBank/DDBJ whole genome shotgun (WGS) entry which is preliminary data.</text>
</comment>
<feature type="domain" description="Zn(2)-C6 fungal-type" evidence="5">
    <location>
        <begin position="70"/>
        <end position="101"/>
    </location>
</feature>
<dbReference type="InterPro" id="IPR050613">
    <property type="entry name" value="Sec_Metabolite_Reg"/>
</dbReference>
<dbReference type="Pfam" id="PF00172">
    <property type="entry name" value="Zn_clus"/>
    <property type="match status" value="1"/>
</dbReference>
<dbReference type="InterPro" id="IPR001138">
    <property type="entry name" value="Zn2Cys6_DnaBD"/>
</dbReference>
<evidence type="ECO:0000256" key="3">
    <source>
        <dbReference type="ARBA" id="ARBA00023242"/>
    </source>
</evidence>
<dbReference type="CDD" id="cd12148">
    <property type="entry name" value="fungal_TF_MHR"/>
    <property type="match status" value="1"/>
</dbReference>
<dbReference type="InterPro" id="IPR007219">
    <property type="entry name" value="XnlR_reg_dom"/>
</dbReference>
<dbReference type="SMART" id="SM00066">
    <property type="entry name" value="GAL4"/>
    <property type="match status" value="1"/>
</dbReference>
<dbReference type="EMBL" id="MU853773">
    <property type="protein sequence ID" value="KAK3942557.1"/>
    <property type="molecule type" value="Genomic_DNA"/>
</dbReference>
<dbReference type="GO" id="GO:0003677">
    <property type="term" value="F:DNA binding"/>
    <property type="evidence" value="ECO:0007669"/>
    <property type="project" value="InterPro"/>
</dbReference>
<gene>
    <name evidence="6" type="ORF">QBC46DRAFT_379873</name>
</gene>
<keyword evidence="3" id="KW-0539">Nucleus</keyword>
<evidence type="ECO:0000259" key="5">
    <source>
        <dbReference type="PROSITE" id="PS50048"/>
    </source>
</evidence>
<proteinExistence type="predicted"/>
<dbReference type="GO" id="GO:0008270">
    <property type="term" value="F:zinc ion binding"/>
    <property type="evidence" value="ECO:0007669"/>
    <property type="project" value="InterPro"/>
</dbReference>
<dbReference type="GO" id="GO:0005634">
    <property type="term" value="C:nucleus"/>
    <property type="evidence" value="ECO:0007669"/>
    <property type="project" value="UniProtKB-SubCell"/>
</dbReference>
<reference evidence="7" key="1">
    <citation type="journal article" date="2023" name="Mol. Phylogenet. Evol.">
        <title>Genome-scale phylogeny and comparative genomics of the fungal order Sordariales.</title>
        <authorList>
            <person name="Hensen N."/>
            <person name="Bonometti L."/>
            <person name="Westerberg I."/>
            <person name="Brannstrom I.O."/>
            <person name="Guillou S."/>
            <person name="Cros-Aarteil S."/>
            <person name="Calhoun S."/>
            <person name="Haridas S."/>
            <person name="Kuo A."/>
            <person name="Mondo S."/>
            <person name="Pangilinan J."/>
            <person name="Riley R."/>
            <person name="LaButti K."/>
            <person name="Andreopoulos B."/>
            <person name="Lipzen A."/>
            <person name="Chen C."/>
            <person name="Yan M."/>
            <person name="Daum C."/>
            <person name="Ng V."/>
            <person name="Clum A."/>
            <person name="Steindorff A."/>
            <person name="Ohm R.A."/>
            <person name="Martin F."/>
            <person name="Silar P."/>
            <person name="Natvig D.O."/>
            <person name="Lalanne C."/>
            <person name="Gautier V."/>
            <person name="Ament-Velasquez S.L."/>
            <person name="Kruys A."/>
            <person name="Hutchinson M.I."/>
            <person name="Powell A.J."/>
            <person name="Barry K."/>
            <person name="Miller A.N."/>
            <person name="Grigoriev I.V."/>
            <person name="Debuchy R."/>
            <person name="Gladieux P."/>
            <person name="Hiltunen Thoren M."/>
            <person name="Johannesson H."/>
        </authorList>
    </citation>
    <scope>NUCLEOTIDE SEQUENCE [LARGE SCALE GENOMIC DNA]</scope>
    <source>
        <strain evidence="7">CBS 340.73</strain>
    </source>
</reference>
<dbReference type="AlphaFoldDB" id="A0AAN6S658"/>
<evidence type="ECO:0000256" key="4">
    <source>
        <dbReference type="SAM" id="MobiDB-lite"/>
    </source>
</evidence>
<dbReference type="PROSITE" id="PS50048">
    <property type="entry name" value="ZN2_CY6_FUNGAL_2"/>
    <property type="match status" value="1"/>
</dbReference>
<dbReference type="InterPro" id="IPR036864">
    <property type="entry name" value="Zn2-C6_fun-type_DNA-bd_sf"/>
</dbReference>
<evidence type="ECO:0000313" key="7">
    <source>
        <dbReference type="Proteomes" id="UP001303473"/>
    </source>
</evidence>
<dbReference type="Pfam" id="PF04082">
    <property type="entry name" value="Fungal_trans"/>
    <property type="match status" value="1"/>
</dbReference>
<sequence>MLNGRQAAHFRSRQSSSSPVLKPRAQAPRPGPALGLTITMTLTFSHLSADSFESHLKAGRKRPRHREAVSCWQCRSRKIRCDRELPCKPCQDRGVPSECTYNQQLKQSEQKPHSRPRSARAASKRPGSKDGAVAATAAAHVSQADTPPDSASSSRADTPELLSSSLSLSFGTRDGSRTQRLPPSCTSNVNAFQGSASKTRMIGLSHWMAPCNEMTVIKAMLNRADEFQASRKAFAELKAQIRMHNAFPACSLSPSMAAESTALSSQLPDRHTCEKWVAQYCRAYGRIYNVVDFDALIADLDRIYQAPLAAHPVHLARILLVVGIAMQNVESERLNGRRLSRLVEDYVRSPPKFQKPCVGVVQVLLLLIIIKTISASDTDKMYDLMGVQGLASQIVASMGLHRDPALFVEVTPYYAEVRKRLWGCFLRLNLDYCIRSGAQFALRLDESDCPLPTTVNLRTLGPFSFANNSTDQPVVSDEQSEADAAFGITAIKLAKLIAPVFRAIHSPKPPEPAEMHKNLRAAFGTLLAELPATLRPGTSTPTSDPVAELQQSLISIPMHSFLSIVTLGFTLGTPADISQRSHLMEMWDYASSVLHQFQSLCQGPQREICNMAYHLLWTDAGRAALSACWIVGRLRRLDSSRIMSPHPQHTVFVFQQLLTKSLSFLCQLWHSKFHLGPVAAKTSLLFAISLNVTSNLYLDSEGTSSSDDNRHKKLFEEGVAAAERLIADMKETLAQRQASSSPAADLAAAFLDLHLLGACGSDFSNQLLTWPSDGTAAILPEPSAAGSSDSNTPLLLNDLVIFDLPGDTTSFSTLLSNISFPTNGYEFSQDSIFPAFEDPFMESLWE</sequence>
<dbReference type="GO" id="GO:0000981">
    <property type="term" value="F:DNA-binding transcription factor activity, RNA polymerase II-specific"/>
    <property type="evidence" value="ECO:0007669"/>
    <property type="project" value="InterPro"/>
</dbReference>
<keyword evidence="7" id="KW-1185">Reference proteome</keyword>
<comment type="subcellular location">
    <subcellularLocation>
        <location evidence="1">Nucleus</location>
    </subcellularLocation>
</comment>
<dbReference type="CDD" id="cd00067">
    <property type="entry name" value="GAL4"/>
    <property type="match status" value="1"/>
</dbReference>
<protein>
    <recommendedName>
        <fullName evidence="5">Zn(2)-C6 fungal-type domain-containing protein</fullName>
    </recommendedName>
</protein>
<dbReference type="PROSITE" id="PS00463">
    <property type="entry name" value="ZN2_CY6_FUNGAL_1"/>
    <property type="match status" value="1"/>
</dbReference>
<evidence type="ECO:0000256" key="1">
    <source>
        <dbReference type="ARBA" id="ARBA00004123"/>
    </source>
</evidence>
<organism evidence="6 7">
    <name type="scientific">Diplogelasinospora grovesii</name>
    <dbReference type="NCBI Taxonomy" id="303347"/>
    <lineage>
        <taxon>Eukaryota</taxon>
        <taxon>Fungi</taxon>
        <taxon>Dikarya</taxon>
        <taxon>Ascomycota</taxon>
        <taxon>Pezizomycotina</taxon>
        <taxon>Sordariomycetes</taxon>
        <taxon>Sordariomycetidae</taxon>
        <taxon>Sordariales</taxon>
        <taxon>Diplogelasinosporaceae</taxon>
        <taxon>Diplogelasinospora</taxon>
    </lineage>
</organism>
<feature type="region of interest" description="Disordered" evidence="4">
    <location>
        <begin position="103"/>
        <end position="187"/>
    </location>
</feature>
<dbReference type="PANTHER" id="PTHR31001:SF58">
    <property type="entry name" value="ZN(II)2CYS6 TRANSCRIPTION FACTOR (EUROFUNG)"/>
    <property type="match status" value="1"/>
</dbReference>
<dbReference type="Proteomes" id="UP001303473">
    <property type="component" value="Unassembled WGS sequence"/>
</dbReference>
<keyword evidence="2" id="KW-0479">Metal-binding</keyword>
<dbReference type="Gene3D" id="4.10.240.10">
    <property type="entry name" value="Zn(2)-C6 fungal-type DNA-binding domain"/>
    <property type="match status" value="1"/>
</dbReference>
<evidence type="ECO:0000256" key="2">
    <source>
        <dbReference type="ARBA" id="ARBA00022723"/>
    </source>
</evidence>
<dbReference type="GO" id="GO:0006351">
    <property type="term" value="P:DNA-templated transcription"/>
    <property type="evidence" value="ECO:0007669"/>
    <property type="project" value="InterPro"/>
</dbReference>
<name>A0AAN6S658_9PEZI</name>
<accession>A0AAN6S658</accession>
<dbReference type="PANTHER" id="PTHR31001">
    <property type="entry name" value="UNCHARACTERIZED TRANSCRIPTIONAL REGULATORY PROTEIN"/>
    <property type="match status" value="1"/>
</dbReference>
<evidence type="ECO:0000313" key="6">
    <source>
        <dbReference type="EMBL" id="KAK3942557.1"/>
    </source>
</evidence>